<protein>
    <submittedName>
        <fullName evidence="7">LapA family protein</fullName>
    </submittedName>
</protein>
<accession>A0A523UPQ8</accession>
<dbReference type="Pfam" id="PF06305">
    <property type="entry name" value="LapA_dom"/>
    <property type="match status" value="1"/>
</dbReference>
<feature type="domain" description="Lipopolysaccharide assembly protein A" evidence="6">
    <location>
        <begin position="62"/>
        <end position="104"/>
    </location>
</feature>
<gene>
    <name evidence="7" type="ORF">E3J62_10035</name>
</gene>
<reference evidence="7 8" key="1">
    <citation type="submission" date="2019-03" db="EMBL/GenBank/DDBJ databases">
        <title>Metabolic potential of uncultured bacteria and archaea associated with petroleum seepage in deep-sea sediments.</title>
        <authorList>
            <person name="Dong X."/>
            <person name="Hubert C."/>
        </authorList>
    </citation>
    <scope>NUCLEOTIDE SEQUENCE [LARGE SCALE GENOMIC DNA]</scope>
    <source>
        <strain evidence="7">E44_bin18</strain>
    </source>
</reference>
<evidence type="ECO:0000259" key="6">
    <source>
        <dbReference type="Pfam" id="PF06305"/>
    </source>
</evidence>
<organism evidence="7 8">
    <name type="scientific">candidate division TA06 bacterium</name>
    <dbReference type="NCBI Taxonomy" id="2250710"/>
    <lineage>
        <taxon>Bacteria</taxon>
        <taxon>Bacteria division TA06</taxon>
    </lineage>
</organism>
<name>A0A523UPQ8_UNCT6</name>
<dbReference type="EMBL" id="SOJN01000122">
    <property type="protein sequence ID" value="TET44537.1"/>
    <property type="molecule type" value="Genomic_DNA"/>
</dbReference>
<dbReference type="GO" id="GO:0005886">
    <property type="term" value="C:plasma membrane"/>
    <property type="evidence" value="ECO:0007669"/>
    <property type="project" value="InterPro"/>
</dbReference>
<evidence type="ECO:0000313" key="7">
    <source>
        <dbReference type="EMBL" id="TET44537.1"/>
    </source>
</evidence>
<dbReference type="Proteomes" id="UP000315525">
    <property type="component" value="Unassembled WGS sequence"/>
</dbReference>
<sequence length="115" mass="13346">MSLWSWSRPISRFDLTNEWSFVILNSFRDYTWRCQVRVRLIIALIIVALVVAFALQNLSRSTVRFLGWGWDIPTTFLLLVTFIVGLIAGWILAALGKRGQRREETNTEESKWAGK</sequence>
<evidence type="ECO:0000256" key="3">
    <source>
        <dbReference type="ARBA" id="ARBA00022989"/>
    </source>
</evidence>
<dbReference type="AlphaFoldDB" id="A0A523UPQ8"/>
<keyword evidence="2 5" id="KW-0812">Transmembrane</keyword>
<proteinExistence type="predicted"/>
<keyword evidence="1" id="KW-1003">Cell membrane</keyword>
<evidence type="ECO:0000256" key="5">
    <source>
        <dbReference type="SAM" id="Phobius"/>
    </source>
</evidence>
<keyword evidence="4 5" id="KW-0472">Membrane</keyword>
<feature type="transmembrane region" description="Helical" evidence="5">
    <location>
        <begin position="36"/>
        <end position="55"/>
    </location>
</feature>
<evidence type="ECO:0000256" key="4">
    <source>
        <dbReference type="ARBA" id="ARBA00023136"/>
    </source>
</evidence>
<feature type="transmembrane region" description="Helical" evidence="5">
    <location>
        <begin position="75"/>
        <end position="95"/>
    </location>
</feature>
<comment type="caution">
    <text evidence="7">The sequence shown here is derived from an EMBL/GenBank/DDBJ whole genome shotgun (WGS) entry which is preliminary data.</text>
</comment>
<keyword evidence="3 5" id="KW-1133">Transmembrane helix</keyword>
<evidence type="ECO:0000256" key="1">
    <source>
        <dbReference type="ARBA" id="ARBA00022475"/>
    </source>
</evidence>
<evidence type="ECO:0000256" key="2">
    <source>
        <dbReference type="ARBA" id="ARBA00022692"/>
    </source>
</evidence>
<dbReference type="InterPro" id="IPR010445">
    <property type="entry name" value="LapA_dom"/>
</dbReference>
<evidence type="ECO:0000313" key="8">
    <source>
        <dbReference type="Proteomes" id="UP000315525"/>
    </source>
</evidence>